<reference evidence="1" key="1">
    <citation type="submission" date="2020-10" db="EMBL/GenBank/DDBJ databases">
        <authorList>
            <person name="Castelo-Branco R."/>
            <person name="Eusebio N."/>
            <person name="Adriana R."/>
            <person name="Vieira A."/>
            <person name="Brugerolle De Fraissinette N."/>
            <person name="Rezende De Castro R."/>
            <person name="Schneider M.P."/>
            <person name="Vasconcelos V."/>
            <person name="Leao P.N."/>
        </authorList>
    </citation>
    <scope>NUCLEOTIDE SEQUENCE</scope>
    <source>
        <strain evidence="1">LEGE 07157</strain>
    </source>
</reference>
<protein>
    <submittedName>
        <fullName evidence="1">Uncharacterized protein</fullName>
    </submittedName>
</protein>
<sequence>MISSDPQQAASLYISNASLKCFHCVTHELDRGQSIQHCLARESFPKLDEKLARVEILVGISFFQKQSLGVNSLAFWR</sequence>
<gene>
    <name evidence="1" type="ORF">IQ249_17115</name>
</gene>
<comment type="caution">
    <text evidence="1">The sequence shown here is derived from an EMBL/GenBank/DDBJ whole genome shotgun (WGS) entry which is preliminary data.</text>
</comment>
<dbReference type="Proteomes" id="UP000654482">
    <property type="component" value="Unassembled WGS sequence"/>
</dbReference>
<evidence type="ECO:0000313" key="1">
    <source>
        <dbReference type="EMBL" id="MBE9117621.1"/>
    </source>
</evidence>
<accession>A0A8J7DY66</accession>
<evidence type="ECO:0000313" key="2">
    <source>
        <dbReference type="Proteomes" id="UP000654482"/>
    </source>
</evidence>
<dbReference type="AlphaFoldDB" id="A0A8J7DY66"/>
<dbReference type="RefSeq" id="WP_194030706.1">
    <property type="nucleotide sequence ID" value="NZ_JADEWZ010000027.1"/>
</dbReference>
<name>A0A8J7DY66_9CYAN</name>
<proteinExistence type="predicted"/>
<dbReference type="EMBL" id="JADEWZ010000027">
    <property type="protein sequence ID" value="MBE9117621.1"/>
    <property type="molecule type" value="Genomic_DNA"/>
</dbReference>
<keyword evidence="2" id="KW-1185">Reference proteome</keyword>
<organism evidence="1 2">
    <name type="scientific">Lusitaniella coriacea LEGE 07157</name>
    <dbReference type="NCBI Taxonomy" id="945747"/>
    <lineage>
        <taxon>Bacteria</taxon>
        <taxon>Bacillati</taxon>
        <taxon>Cyanobacteriota</taxon>
        <taxon>Cyanophyceae</taxon>
        <taxon>Spirulinales</taxon>
        <taxon>Lusitaniellaceae</taxon>
        <taxon>Lusitaniella</taxon>
    </lineage>
</organism>